<evidence type="ECO:0000259" key="5">
    <source>
        <dbReference type="SMART" id="SM00421"/>
    </source>
</evidence>
<dbReference type="SMART" id="SM00421">
    <property type="entry name" value="HTH_LUXR"/>
    <property type="match status" value="1"/>
</dbReference>
<protein>
    <submittedName>
        <fullName evidence="6">Transcriptional regulator luxR family associated with agmatine catabolism</fullName>
    </submittedName>
</protein>
<dbReference type="GO" id="GO:0006355">
    <property type="term" value="P:regulation of DNA-templated transcription"/>
    <property type="evidence" value="ECO:0007669"/>
    <property type="project" value="InterPro"/>
</dbReference>
<keyword evidence="3" id="KW-0804">Transcription</keyword>
<dbReference type="GO" id="GO:0003677">
    <property type="term" value="F:DNA binding"/>
    <property type="evidence" value="ECO:0007669"/>
    <property type="project" value="UniProtKB-KW"/>
</dbReference>
<dbReference type="InterPro" id="IPR000792">
    <property type="entry name" value="Tscrpt_reg_LuxR_C"/>
</dbReference>
<evidence type="ECO:0000313" key="7">
    <source>
        <dbReference type="Proteomes" id="UP000076519"/>
    </source>
</evidence>
<feature type="domain" description="HTH luxR-type" evidence="5">
    <location>
        <begin position="268"/>
        <end position="327"/>
    </location>
</feature>
<keyword evidence="2" id="KW-0238">DNA-binding</keyword>
<keyword evidence="4" id="KW-0472">Membrane</keyword>
<dbReference type="Gene3D" id="1.10.10.10">
    <property type="entry name" value="Winged helix-like DNA-binding domain superfamily/Winged helix DNA-binding domain"/>
    <property type="match status" value="1"/>
</dbReference>
<dbReference type="PATRIC" id="fig|1359.32.peg.1151"/>
<dbReference type="SUPFAM" id="SSF46894">
    <property type="entry name" value="C-terminal effector domain of the bipartite response regulators"/>
    <property type="match status" value="1"/>
</dbReference>
<evidence type="ECO:0000256" key="4">
    <source>
        <dbReference type="SAM" id="Phobius"/>
    </source>
</evidence>
<dbReference type="PANTHER" id="PTHR44688">
    <property type="entry name" value="DNA-BINDING TRANSCRIPTIONAL ACTIVATOR DEVR_DOSR"/>
    <property type="match status" value="1"/>
</dbReference>
<keyword evidence="4" id="KW-0812">Transmembrane</keyword>
<feature type="transmembrane region" description="Helical" evidence="4">
    <location>
        <begin position="80"/>
        <end position="98"/>
    </location>
</feature>
<evidence type="ECO:0000313" key="6">
    <source>
        <dbReference type="EMBL" id="KZK08319.1"/>
    </source>
</evidence>
<feature type="transmembrane region" description="Helical" evidence="4">
    <location>
        <begin position="133"/>
        <end position="152"/>
    </location>
</feature>
<feature type="transmembrane region" description="Helical" evidence="4">
    <location>
        <begin position="41"/>
        <end position="60"/>
    </location>
</feature>
<keyword evidence="1" id="KW-0805">Transcription regulation</keyword>
<evidence type="ECO:0000256" key="3">
    <source>
        <dbReference type="ARBA" id="ARBA00023163"/>
    </source>
</evidence>
<dbReference type="Pfam" id="PF00196">
    <property type="entry name" value="GerE"/>
    <property type="match status" value="1"/>
</dbReference>
<accession>A0A166KFH6</accession>
<dbReference type="PANTHER" id="PTHR44688:SF16">
    <property type="entry name" value="DNA-BINDING TRANSCRIPTIONAL ACTIVATOR DEVR_DOSR"/>
    <property type="match status" value="1"/>
</dbReference>
<organism evidence="6 7">
    <name type="scientific">Lactococcus lactis subsp. cremoris</name>
    <name type="common">Streptococcus cremoris</name>
    <dbReference type="NCBI Taxonomy" id="1359"/>
    <lineage>
        <taxon>Bacteria</taxon>
        <taxon>Bacillati</taxon>
        <taxon>Bacillota</taxon>
        <taxon>Bacilli</taxon>
        <taxon>Lactobacillales</taxon>
        <taxon>Streptococcaceae</taxon>
        <taxon>Lactococcus</taxon>
    </lineage>
</organism>
<keyword evidence="4" id="KW-1133">Transmembrane helix</keyword>
<dbReference type="Proteomes" id="UP000076519">
    <property type="component" value="Unassembled WGS sequence"/>
</dbReference>
<dbReference type="PRINTS" id="PR00038">
    <property type="entry name" value="HTHLUXR"/>
</dbReference>
<comment type="caution">
    <text evidence="6">The sequence shown here is derived from an EMBL/GenBank/DDBJ whole genome shotgun (WGS) entry which is preliminary data.</text>
</comment>
<sequence length="335" mass="39567">MISRSNPMMLNYIYTTFLTILYTLVMSLSLSLYLKERKRNYLLISLYFLLLILNGLIVTMSETFQIFANDYNRQFMVNPIIETIYYLATFGIALKLVTDLFEEKVKAYQYGLYIGFALWLIAVPFMSNSALKVWLYYLPSQLLTVYLGIYLLSHYRQVKQSSFLGKYTRLIGIMAIIFGLSIVVEDTFIIYFRDIYHTNMLKIHNRNVSEDLFHISLCIIAIKYFLSNYQTENEEVPLAEKAKLISAVHDSTDVYEEEQYYFDRFMDKYGITQREGEILQLLLQRKHNQEIANQLYLSLGTVKTHTHNIFIKLQVERRSEVCEVWEAYEKSELSQ</sequence>
<feature type="transmembrane region" description="Helical" evidence="4">
    <location>
        <begin position="12"/>
        <end position="34"/>
    </location>
</feature>
<feature type="transmembrane region" description="Helical" evidence="4">
    <location>
        <begin position="173"/>
        <end position="192"/>
    </location>
</feature>
<proteinExistence type="predicted"/>
<dbReference type="AlphaFoldDB" id="A0A166KFH6"/>
<feature type="transmembrane region" description="Helical" evidence="4">
    <location>
        <begin position="110"/>
        <end position="127"/>
    </location>
</feature>
<reference evidence="6 7" key="1">
    <citation type="submission" date="2015-08" db="EMBL/GenBank/DDBJ databases">
        <title>Draft Genome Sequences of 11 Lactococcus lactis subspecies cremoris strains.</title>
        <authorList>
            <person name="Wels M."/>
            <person name="Backus L."/>
            <person name="Boekhorst J."/>
            <person name="Dijkstra A."/>
            <person name="Beerthuizen M."/>
            <person name="Siezen R."/>
            <person name="Bachmann H."/>
            <person name="Van Hijum S."/>
        </authorList>
    </citation>
    <scope>NUCLEOTIDE SEQUENCE [LARGE SCALE GENOMIC DNA]</scope>
    <source>
        <strain evidence="6 7">KW10</strain>
    </source>
</reference>
<gene>
    <name evidence="6" type="ORF">AB996_0216</name>
</gene>
<name>A0A166KFH6_LACLC</name>
<dbReference type="InterPro" id="IPR016032">
    <property type="entry name" value="Sig_transdc_resp-reg_C-effctor"/>
</dbReference>
<evidence type="ECO:0000256" key="1">
    <source>
        <dbReference type="ARBA" id="ARBA00023015"/>
    </source>
</evidence>
<dbReference type="CDD" id="cd06170">
    <property type="entry name" value="LuxR_C_like"/>
    <property type="match status" value="1"/>
</dbReference>
<dbReference type="EMBL" id="LIYF01000005">
    <property type="protein sequence ID" value="KZK08319.1"/>
    <property type="molecule type" value="Genomic_DNA"/>
</dbReference>
<dbReference type="InterPro" id="IPR036388">
    <property type="entry name" value="WH-like_DNA-bd_sf"/>
</dbReference>
<evidence type="ECO:0000256" key="2">
    <source>
        <dbReference type="ARBA" id="ARBA00023125"/>
    </source>
</evidence>